<feature type="transmembrane region" description="Helical" evidence="6">
    <location>
        <begin position="71"/>
        <end position="91"/>
    </location>
</feature>
<dbReference type="RefSeq" id="WP_349758769.1">
    <property type="nucleotide sequence ID" value="NZ_JBEGCI010000009.1"/>
</dbReference>
<dbReference type="Proteomes" id="UP001472978">
    <property type="component" value="Unassembled WGS sequence"/>
</dbReference>
<keyword evidence="5 6" id="KW-0472">Membrane</keyword>
<feature type="transmembrane region" description="Helical" evidence="6">
    <location>
        <begin position="176"/>
        <end position="197"/>
    </location>
</feature>
<protein>
    <submittedName>
        <fullName evidence="7">LysE family transporter</fullName>
    </submittedName>
</protein>
<feature type="transmembrane region" description="Helical" evidence="6">
    <location>
        <begin position="145"/>
        <end position="164"/>
    </location>
</feature>
<evidence type="ECO:0000256" key="1">
    <source>
        <dbReference type="ARBA" id="ARBA00004651"/>
    </source>
</evidence>
<proteinExistence type="predicted"/>
<feature type="transmembrane region" description="Helical" evidence="6">
    <location>
        <begin position="6"/>
        <end position="28"/>
    </location>
</feature>
<feature type="transmembrane region" description="Helical" evidence="6">
    <location>
        <begin position="111"/>
        <end position="133"/>
    </location>
</feature>
<gene>
    <name evidence="7" type="ORF">ABE957_11145</name>
</gene>
<keyword evidence="3 6" id="KW-0812">Transmembrane</keyword>
<comment type="subcellular location">
    <subcellularLocation>
        <location evidence="1">Cell membrane</location>
        <topology evidence="1">Multi-pass membrane protein</topology>
    </subcellularLocation>
</comment>
<reference evidence="7 8" key="1">
    <citation type="submission" date="2024-05" db="EMBL/GenBank/DDBJ databases">
        <title>Halomonas sp. CS7 16S ribosomal RNA gene Genome sequencing and assembly.</title>
        <authorList>
            <person name="Yook S."/>
        </authorList>
    </citation>
    <scope>NUCLEOTIDE SEQUENCE [LARGE SCALE GENOMIC DNA]</scope>
    <source>
        <strain evidence="7 8">CS7</strain>
    </source>
</reference>
<dbReference type="PANTHER" id="PTHR30086:SF20">
    <property type="entry name" value="ARGININE EXPORTER PROTEIN ARGO-RELATED"/>
    <property type="match status" value="1"/>
</dbReference>
<name>A0ABV1N694_9GAMM</name>
<feature type="transmembrane region" description="Helical" evidence="6">
    <location>
        <begin position="40"/>
        <end position="65"/>
    </location>
</feature>
<evidence type="ECO:0000256" key="5">
    <source>
        <dbReference type="ARBA" id="ARBA00023136"/>
    </source>
</evidence>
<dbReference type="EMBL" id="JBEGCI010000009">
    <property type="protein sequence ID" value="MEQ6889230.1"/>
    <property type="molecule type" value="Genomic_DNA"/>
</dbReference>
<evidence type="ECO:0000256" key="6">
    <source>
        <dbReference type="SAM" id="Phobius"/>
    </source>
</evidence>
<evidence type="ECO:0000313" key="8">
    <source>
        <dbReference type="Proteomes" id="UP001472978"/>
    </source>
</evidence>
<evidence type="ECO:0000256" key="3">
    <source>
        <dbReference type="ARBA" id="ARBA00022692"/>
    </source>
</evidence>
<evidence type="ECO:0000256" key="4">
    <source>
        <dbReference type="ARBA" id="ARBA00022989"/>
    </source>
</evidence>
<keyword evidence="4 6" id="KW-1133">Transmembrane helix</keyword>
<dbReference type="Pfam" id="PF01810">
    <property type="entry name" value="LysE"/>
    <property type="match status" value="1"/>
</dbReference>
<sequence>MLESYITGVALNGGLIASIGAQNAYLLGQAIRRQHHWWSAGLCIGSDVLLLGAGMFGISAMLLALPLTMEVMRWLGVAFLAVLGAQALWRAISGNDRLVSTQARMRSRRQVLLATAAVTLVNPQVYLETLLVIPSVGIHLKSATVFMLGAVTASVAWFALLAWGGARLSHWLCRPVAWRAIETVTGIMMVGIAVHLARESRFFD</sequence>
<keyword evidence="2" id="KW-1003">Cell membrane</keyword>
<dbReference type="PANTHER" id="PTHR30086">
    <property type="entry name" value="ARGININE EXPORTER PROTEIN ARGO"/>
    <property type="match status" value="1"/>
</dbReference>
<evidence type="ECO:0000256" key="2">
    <source>
        <dbReference type="ARBA" id="ARBA00022475"/>
    </source>
</evidence>
<organism evidence="7 8">
    <name type="scientific">Halomonas pelophila</name>
    <dbReference type="NCBI Taxonomy" id="3151122"/>
    <lineage>
        <taxon>Bacteria</taxon>
        <taxon>Pseudomonadati</taxon>
        <taxon>Pseudomonadota</taxon>
        <taxon>Gammaproteobacteria</taxon>
        <taxon>Oceanospirillales</taxon>
        <taxon>Halomonadaceae</taxon>
        <taxon>Halomonas</taxon>
    </lineage>
</organism>
<dbReference type="InterPro" id="IPR001123">
    <property type="entry name" value="LeuE-type"/>
</dbReference>
<keyword evidence="8" id="KW-1185">Reference proteome</keyword>
<evidence type="ECO:0000313" key="7">
    <source>
        <dbReference type="EMBL" id="MEQ6889230.1"/>
    </source>
</evidence>
<comment type="caution">
    <text evidence="7">The sequence shown here is derived from an EMBL/GenBank/DDBJ whole genome shotgun (WGS) entry which is preliminary data.</text>
</comment>
<accession>A0ABV1N694</accession>